<dbReference type="InterPro" id="IPR009741">
    <property type="entry name" value="EARLY_FLOWERING_4_dom"/>
</dbReference>
<dbReference type="InterPro" id="IPR040462">
    <property type="entry name" value="EARLY_FLOWERING_4"/>
</dbReference>
<feature type="domain" description="Protein EARLY FLOWERING 4" evidence="6">
    <location>
        <begin position="34"/>
        <end position="112"/>
    </location>
</feature>
<comment type="similarity">
    <text evidence="2">Belongs to the EARLY FLOWERING 4 family.</text>
</comment>
<keyword evidence="4" id="KW-0539">Nucleus</keyword>
<dbReference type="Pfam" id="PF07011">
    <property type="entry name" value="Elf4"/>
    <property type="match status" value="1"/>
</dbReference>
<dbReference type="PANTHER" id="PTHR33469:SF40">
    <property type="entry name" value="PROTEIN EARLY FLOWERING 4-LIKE"/>
    <property type="match status" value="1"/>
</dbReference>
<dbReference type="EMBL" id="JBEAFC010000009">
    <property type="protein sequence ID" value="KAL1541076.1"/>
    <property type="molecule type" value="Genomic_DNA"/>
</dbReference>
<keyword evidence="3" id="KW-0090">Biological rhythms</keyword>
<comment type="caution">
    <text evidence="7">The sequence shown here is derived from an EMBL/GenBank/DDBJ whole genome shotgun (WGS) entry which is preliminary data.</text>
</comment>
<organism evidence="7 8">
    <name type="scientific">Salvia divinorum</name>
    <name type="common">Maria pastora</name>
    <name type="synonym">Diviner's sage</name>
    <dbReference type="NCBI Taxonomy" id="28513"/>
    <lineage>
        <taxon>Eukaryota</taxon>
        <taxon>Viridiplantae</taxon>
        <taxon>Streptophyta</taxon>
        <taxon>Embryophyta</taxon>
        <taxon>Tracheophyta</taxon>
        <taxon>Spermatophyta</taxon>
        <taxon>Magnoliopsida</taxon>
        <taxon>eudicotyledons</taxon>
        <taxon>Gunneridae</taxon>
        <taxon>Pentapetalae</taxon>
        <taxon>asterids</taxon>
        <taxon>lamiids</taxon>
        <taxon>Lamiales</taxon>
        <taxon>Lamiaceae</taxon>
        <taxon>Nepetoideae</taxon>
        <taxon>Mentheae</taxon>
        <taxon>Salviinae</taxon>
        <taxon>Salvia</taxon>
        <taxon>Salvia subgen. Calosphace</taxon>
    </lineage>
</organism>
<evidence type="ECO:0000313" key="7">
    <source>
        <dbReference type="EMBL" id="KAL1541076.1"/>
    </source>
</evidence>
<evidence type="ECO:0000256" key="4">
    <source>
        <dbReference type="ARBA" id="ARBA00023242"/>
    </source>
</evidence>
<evidence type="ECO:0000256" key="1">
    <source>
        <dbReference type="ARBA" id="ARBA00004123"/>
    </source>
</evidence>
<feature type="region of interest" description="Disordered" evidence="5">
    <location>
        <begin position="1"/>
        <end position="31"/>
    </location>
</feature>
<dbReference type="Proteomes" id="UP001567538">
    <property type="component" value="Unassembled WGS sequence"/>
</dbReference>
<dbReference type="PANTHER" id="PTHR33469">
    <property type="entry name" value="PROTEIN ELF4-LIKE 4"/>
    <property type="match status" value="1"/>
</dbReference>
<evidence type="ECO:0000313" key="8">
    <source>
        <dbReference type="Proteomes" id="UP001567538"/>
    </source>
</evidence>
<dbReference type="GO" id="GO:0048511">
    <property type="term" value="P:rhythmic process"/>
    <property type="evidence" value="ECO:0007669"/>
    <property type="project" value="UniProtKB-KW"/>
</dbReference>
<feature type="compositionally biased region" description="Acidic residues" evidence="5">
    <location>
        <begin position="19"/>
        <end position="31"/>
    </location>
</feature>
<reference evidence="7 8" key="1">
    <citation type="submission" date="2024-06" db="EMBL/GenBank/DDBJ databases">
        <title>A chromosome level genome sequence of Diviner's sage (Salvia divinorum).</title>
        <authorList>
            <person name="Ford S.A."/>
            <person name="Ro D.-K."/>
            <person name="Ness R.W."/>
            <person name="Phillips M.A."/>
        </authorList>
    </citation>
    <scope>NUCLEOTIDE SEQUENCE [LARGE SCALE GENOMIC DNA]</scope>
    <source>
        <strain evidence="7">SAF-2024a</strain>
        <tissue evidence="7">Leaf</tissue>
    </source>
</reference>
<sequence length="131" mass="14572">MDDASNFLTSAANHRFSDGEDAAAEDEEDEDDLCDVETWETLSKSFREVQSVLDRNRCLIQQVNDNHRSKNPDNLAKNVALICEINGNMSKVVGLYSGLSANLSAAARRKSNIEVICSLLLSIDKLRLRID</sequence>
<feature type="compositionally biased region" description="Polar residues" evidence="5">
    <location>
        <begin position="1"/>
        <end position="12"/>
    </location>
</feature>
<accession>A0ABD1GDG7</accession>
<evidence type="ECO:0000256" key="2">
    <source>
        <dbReference type="ARBA" id="ARBA00009514"/>
    </source>
</evidence>
<dbReference type="GO" id="GO:0005634">
    <property type="term" value="C:nucleus"/>
    <property type="evidence" value="ECO:0007669"/>
    <property type="project" value="UniProtKB-SubCell"/>
</dbReference>
<evidence type="ECO:0000259" key="6">
    <source>
        <dbReference type="Pfam" id="PF07011"/>
    </source>
</evidence>
<proteinExistence type="inferred from homology"/>
<dbReference type="AlphaFoldDB" id="A0ABD1GDG7"/>
<keyword evidence="8" id="KW-1185">Reference proteome</keyword>
<evidence type="ECO:0000256" key="3">
    <source>
        <dbReference type="ARBA" id="ARBA00023108"/>
    </source>
</evidence>
<evidence type="ECO:0000256" key="5">
    <source>
        <dbReference type="SAM" id="MobiDB-lite"/>
    </source>
</evidence>
<comment type="subcellular location">
    <subcellularLocation>
        <location evidence="1">Nucleus</location>
    </subcellularLocation>
</comment>
<name>A0ABD1GDG7_SALDI</name>
<gene>
    <name evidence="7" type="ORF">AAHA92_25340</name>
</gene>
<protein>
    <submittedName>
        <fullName evidence="7">Protein EARLY FLOWERING 4-like</fullName>
    </submittedName>
</protein>